<name>A0A6L6XPE6_9ACTN</name>
<evidence type="ECO:0000259" key="1">
    <source>
        <dbReference type="Pfam" id="PF08940"/>
    </source>
</evidence>
<organism evidence="2 3">
    <name type="scientific">Nocardioides agri</name>
    <dbReference type="NCBI Taxonomy" id="2682843"/>
    <lineage>
        <taxon>Bacteria</taxon>
        <taxon>Bacillati</taxon>
        <taxon>Actinomycetota</taxon>
        <taxon>Actinomycetes</taxon>
        <taxon>Propionibacteriales</taxon>
        <taxon>Nocardioidaceae</taxon>
        <taxon>Nocardioides</taxon>
    </lineage>
</organism>
<evidence type="ECO:0000313" key="3">
    <source>
        <dbReference type="Proteomes" id="UP000473525"/>
    </source>
</evidence>
<sequence>MYAFKGDRIHVHDQHADGTRDAVVISGDYSDGRPPYWVRWTDTGQEDLLYPSPDDFIAHAGPAYPLEDEPRLVVAPVLV</sequence>
<feature type="domain" description="DUF1918" evidence="1">
    <location>
        <begin position="1"/>
        <end position="55"/>
    </location>
</feature>
<accession>A0A6L6XPE6</accession>
<dbReference type="SUPFAM" id="SSF50118">
    <property type="entry name" value="Cell growth inhibitor/plasmid maintenance toxic component"/>
    <property type="match status" value="1"/>
</dbReference>
<gene>
    <name evidence="2" type="ORF">GON03_07380</name>
</gene>
<dbReference type="EMBL" id="WSEK01000004">
    <property type="protein sequence ID" value="MVQ49000.1"/>
    <property type="molecule type" value="Genomic_DNA"/>
</dbReference>
<dbReference type="RefSeq" id="WP_157341460.1">
    <property type="nucleotide sequence ID" value="NZ_WSEK01000004.1"/>
</dbReference>
<evidence type="ECO:0000313" key="2">
    <source>
        <dbReference type="EMBL" id="MVQ49000.1"/>
    </source>
</evidence>
<dbReference type="Proteomes" id="UP000473525">
    <property type="component" value="Unassembled WGS sequence"/>
</dbReference>
<reference evidence="2 3" key="1">
    <citation type="submission" date="2019-12" db="EMBL/GenBank/DDBJ databases">
        <authorList>
            <person name="Huq M.A."/>
        </authorList>
    </citation>
    <scope>NUCLEOTIDE SEQUENCE [LARGE SCALE GENOMIC DNA]</scope>
    <source>
        <strain evidence="2 3">MAH-18</strain>
    </source>
</reference>
<proteinExistence type="predicted"/>
<dbReference type="InterPro" id="IPR015035">
    <property type="entry name" value="DUF1918"/>
</dbReference>
<dbReference type="Pfam" id="PF08940">
    <property type="entry name" value="DUF1918"/>
    <property type="match status" value="1"/>
</dbReference>
<dbReference type="AlphaFoldDB" id="A0A6L6XPE6"/>
<keyword evidence="3" id="KW-1185">Reference proteome</keyword>
<protein>
    <submittedName>
        <fullName evidence="2">DUF1918 domain-containing protein</fullName>
    </submittedName>
</protein>
<dbReference type="Gene3D" id="2.30.30.440">
    <property type="entry name" value="Domain of unknown function DUF1918"/>
    <property type="match status" value="1"/>
</dbReference>
<comment type="caution">
    <text evidence="2">The sequence shown here is derived from an EMBL/GenBank/DDBJ whole genome shotgun (WGS) entry which is preliminary data.</text>
</comment>